<comment type="similarity">
    <text evidence="2">Belongs to the UPF0053 family.</text>
</comment>
<dbReference type="CDD" id="cd04590">
    <property type="entry name" value="CBS_pair_CorC_HlyC_assoc"/>
    <property type="match status" value="1"/>
</dbReference>
<reference evidence="9 10" key="1">
    <citation type="submission" date="2018-03" db="EMBL/GenBank/DDBJ databases">
        <title>Genomic Encyclopedia of Archaeal and Bacterial Type Strains, Phase II (KMG-II): from individual species to whole genera.</title>
        <authorList>
            <person name="Goeker M."/>
        </authorList>
    </citation>
    <scope>NUCLEOTIDE SEQUENCE [LARGE SCALE GENOMIC DNA]</scope>
    <source>
        <strain evidence="9 10">DSM 100346</strain>
    </source>
</reference>
<keyword evidence="7" id="KW-0472">Membrane</keyword>
<dbReference type="Pfam" id="PF00571">
    <property type="entry name" value="CBS"/>
    <property type="match status" value="2"/>
</dbReference>
<dbReference type="GO" id="GO:0050660">
    <property type="term" value="F:flavin adenine dinucleotide binding"/>
    <property type="evidence" value="ECO:0007669"/>
    <property type="project" value="InterPro"/>
</dbReference>
<dbReference type="SUPFAM" id="SSF56176">
    <property type="entry name" value="FAD-binding/transporter-associated domain-like"/>
    <property type="match status" value="1"/>
</dbReference>
<name>A0A316ASJ8_9BACT</name>
<dbReference type="InterPro" id="IPR000644">
    <property type="entry name" value="CBS_dom"/>
</dbReference>
<evidence type="ECO:0000256" key="3">
    <source>
        <dbReference type="ARBA" id="ARBA00022475"/>
    </source>
</evidence>
<dbReference type="InterPro" id="IPR005170">
    <property type="entry name" value="Transptr-assoc_dom"/>
</dbReference>
<proteinExistence type="inferred from homology"/>
<dbReference type="InterPro" id="IPR044751">
    <property type="entry name" value="Ion_transp-like_CBS"/>
</dbReference>
<keyword evidence="5 6" id="KW-0129">CBS domain</keyword>
<dbReference type="FunFam" id="3.10.580.10:FF:000002">
    <property type="entry name" value="Magnesium/cobalt efflux protein CorC"/>
    <property type="match status" value="1"/>
</dbReference>
<keyword evidence="10" id="KW-1185">Reference proteome</keyword>
<evidence type="ECO:0000313" key="9">
    <source>
        <dbReference type="EMBL" id="PWJ60306.1"/>
    </source>
</evidence>
<dbReference type="PANTHER" id="PTHR22777:SF32">
    <property type="entry name" value="UPF0053 INNER MEMBRANE PROTEIN YFJD"/>
    <property type="match status" value="1"/>
</dbReference>
<protein>
    <submittedName>
        <fullName evidence="9">Gliding motility-associated protein GldE</fullName>
    </submittedName>
</protein>
<dbReference type="Pfam" id="PF03471">
    <property type="entry name" value="CorC_HlyC"/>
    <property type="match status" value="1"/>
</dbReference>
<dbReference type="Gene3D" id="3.30.465.10">
    <property type="match status" value="1"/>
</dbReference>
<keyword evidence="4" id="KW-0677">Repeat</keyword>
<dbReference type="SUPFAM" id="SSF54631">
    <property type="entry name" value="CBS-domain pair"/>
    <property type="match status" value="1"/>
</dbReference>
<dbReference type="AlphaFoldDB" id="A0A316ASJ8"/>
<evidence type="ECO:0000256" key="1">
    <source>
        <dbReference type="ARBA" id="ARBA00004651"/>
    </source>
</evidence>
<organism evidence="9 10">
    <name type="scientific">Dyadobacter jejuensis</name>
    <dbReference type="NCBI Taxonomy" id="1082580"/>
    <lineage>
        <taxon>Bacteria</taxon>
        <taxon>Pseudomonadati</taxon>
        <taxon>Bacteroidota</taxon>
        <taxon>Cytophagia</taxon>
        <taxon>Cytophagales</taxon>
        <taxon>Spirosomataceae</taxon>
        <taxon>Dyadobacter</taxon>
    </lineage>
</organism>
<feature type="domain" description="CBS" evidence="8">
    <location>
        <begin position="221"/>
        <end position="281"/>
    </location>
</feature>
<dbReference type="PROSITE" id="PS51371">
    <property type="entry name" value="CBS"/>
    <property type="match status" value="2"/>
</dbReference>
<evidence type="ECO:0000256" key="5">
    <source>
        <dbReference type="ARBA" id="ARBA00023122"/>
    </source>
</evidence>
<keyword evidence="7" id="KW-1133">Transmembrane helix</keyword>
<dbReference type="PANTHER" id="PTHR22777">
    <property type="entry name" value="HEMOLYSIN-RELATED"/>
    <property type="match status" value="1"/>
</dbReference>
<evidence type="ECO:0000313" key="10">
    <source>
        <dbReference type="Proteomes" id="UP000245880"/>
    </source>
</evidence>
<dbReference type="Gene3D" id="3.10.580.10">
    <property type="entry name" value="CBS-domain"/>
    <property type="match status" value="1"/>
</dbReference>
<dbReference type="EMBL" id="QGDT01000001">
    <property type="protein sequence ID" value="PWJ60306.1"/>
    <property type="molecule type" value="Genomic_DNA"/>
</dbReference>
<evidence type="ECO:0000256" key="6">
    <source>
        <dbReference type="PROSITE-ProRule" id="PRU00703"/>
    </source>
</evidence>
<evidence type="ECO:0000256" key="7">
    <source>
        <dbReference type="SAM" id="Phobius"/>
    </source>
</evidence>
<evidence type="ECO:0000256" key="4">
    <source>
        <dbReference type="ARBA" id="ARBA00022737"/>
    </source>
</evidence>
<dbReference type="OrthoDB" id="9798188at2"/>
<dbReference type="RefSeq" id="WP_109672469.1">
    <property type="nucleotide sequence ID" value="NZ_QGDT01000001.1"/>
</dbReference>
<feature type="transmembrane region" description="Helical" evidence="7">
    <location>
        <begin position="44"/>
        <end position="63"/>
    </location>
</feature>
<keyword evidence="3" id="KW-1003">Cell membrane</keyword>
<dbReference type="GO" id="GO:0005886">
    <property type="term" value="C:plasma membrane"/>
    <property type="evidence" value="ECO:0007669"/>
    <property type="project" value="UniProtKB-SubCell"/>
</dbReference>
<feature type="domain" description="CBS" evidence="8">
    <location>
        <begin position="285"/>
        <end position="342"/>
    </location>
</feature>
<comment type="subcellular location">
    <subcellularLocation>
        <location evidence="1">Cell membrane</location>
        <topology evidence="1">Multi-pass membrane protein</topology>
    </subcellularLocation>
</comment>
<feature type="transmembrane region" description="Helical" evidence="7">
    <location>
        <begin position="118"/>
        <end position="134"/>
    </location>
</feature>
<dbReference type="InterPro" id="IPR046342">
    <property type="entry name" value="CBS_dom_sf"/>
</dbReference>
<comment type="caution">
    <text evidence="9">The sequence shown here is derived from an EMBL/GenBank/DDBJ whole genome shotgun (WGS) entry which is preliminary data.</text>
</comment>
<dbReference type="InterPro" id="IPR016169">
    <property type="entry name" value="FAD-bd_PCMH_sub2"/>
</dbReference>
<evidence type="ECO:0000256" key="2">
    <source>
        <dbReference type="ARBA" id="ARBA00006337"/>
    </source>
</evidence>
<gene>
    <name evidence="9" type="ORF">CLV98_101487</name>
</gene>
<dbReference type="InterPro" id="IPR036318">
    <property type="entry name" value="FAD-bd_PCMH-like_sf"/>
</dbReference>
<keyword evidence="7" id="KW-0812">Transmembrane</keyword>
<sequence>MKEDPDTEDPLSRRRSYATSTLFFSLGFVPSVNIVAIYELGTVLVLIFLSLFFSWLRAAYATAGAMENPWDRRDEEAELLPNEVQQLTLSVLQRACTLLGLILASRFAWNFFDDRHEPYIFWVAVACMVLWLWVDTVSRYVVSRNAIGFIAETAGISKVLFLLLKPLSKVVLEVSHFFGILDRPGSEVNMDRLEAKSESEEETDLLRGLANFRQTNARKAMQARVNITAFDIELNFHELMDRINKSGYSRVPVFRDDLDHVEGILNVKDLLPHIHNDEYYEWQKLLRPVYFIPESKRLDDLMKEFQNRRVHMAIVVDEYGGTSGLITLEDIIEEIFGDINDEYDDDDAINYTQVDGNTFVFEGKVHIGDLCRILNLEPDYFDEVRGNNESLAGLLLELFSRLPLTGEIATHRNITFKVQSADKRRIKKVRVLVT</sequence>
<evidence type="ECO:0000259" key="8">
    <source>
        <dbReference type="PROSITE" id="PS51371"/>
    </source>
</evidence>
<dbReference type="Proteomes" id="UP000245880">
    <property type="component" value="Unassembled WGS sequence"/>
</dbReference>
<dbReference type="SMART" id="SM01091">
    <property type="entry name" value="CorC_HlyC"/>
    <property type="match status" value="1"/>
</dbReference>
<accession>A0A316ASJ8</accession>